<dbReference type="Proteomes" id="UP000886501">
    <property type="component" value="Unassembled WGS sequence"/>
</dbReference>
<evidence type="ECO:0000313" key="2">
    <source>
        <dbReference type="Proteomes" id="UP000886501"/>
    </source>
</evidence>
<reference evidence="1" key="1">
    <citation type="submission" date="2019-10" db="EMBL/GenBank/DDBJ databases">
        <authorList>
            <consortium name="DOE Joint Genome Institute"/>
            <person name="Kuo A."/>
            <person name="Miyauchi S."/>
            <person name="Kiss E."/>
            <person name="Drula E."/>
            <person name="Kohler A."/>
            <person name="Sanchez-Garcia M."/>
            <person name="Andreopoulos B."/>
            <person name="Barry K.W."/>
            <person name="Bonito G."/>
            <person name="Buee M."/>
            <person name="Carver A."/>
            <person name="Chen C."/>
            <person name="Cichocki N."/>
            <person name="Clum A."/>
            <person name="Culley D."/>
            <person name="Crous P.W."/>
            <person name="Fauchery L."/>
            <person name="Girlanda M."/>
            <person name="Hayes R."/>
            <person name="Keri Z."/>
            <person name="Labutti K."/>
            <person name="Lipzen A."/>
            <person name="Lombard V."/>
            <person name="Magnuson J."/>
            <person name="Maillard F."/>
            <person name="Morin E."/>
            <person name="Murat C."/>
            <person name="Nolan M."/>
            <person name="Ohm R."/>
            <person name="Pangilinan J."/>
            <person name="Pereira M."/>
            <person name="Perotto S."/>
            <person name="Peter M."/>
            <person name="Riley R."/>
            <person name="Sitrit Y."/>
            <person name="Stielow B."/>
            <person name="Szollosi G."/>
            <person name="Zifcakova L."/>
            <person name="Stursova M."/>
            <person name="Spatafora J.W."/>
            <person name="Tedersoo L."/>
            <person name="Vaario L.-M."/>
            <person name="Yamada A."/>
            <person name="Yan M."/>
            <person name="Wang P."/>
            <person name="Xu J."/>
            <person name="Bruns T."/>
            <person name="Baldrian P."/>
            <person name="Vilgalys R."/>
            <person name="Henrissat B."/>
            <person name="Grigoriev I.V."/>
            <person name="Hibbett D."/>
            <person name="Nagy L.G."/>
            <person name="Martin F.M."/>
        </authorList>
    </citation>
    <scope>NUCLEOTIDE SEQUENCE</scope>
    <source>
        <strain evidence="1">P2</strain>
    </source>
</reference>
<reference evidence="1" key="2">
    <citation type="journal article" date="2020" name="Nat. Commun.">
        <title>Large-scale genome sequencing of mycorrhizal fungi provides insights into the early evolution of symbiotic traits.</title>
        <authorList>
            <person name="Miyauchi S."/>
            <person name="Kiss E."/>
            <person name="Kuo A."/>
            <person name="Drula E."/>
            <person name="Kohler A."/>
            <person name="Sanchez-Garcia M."/>
            <person name="Morin E."/>
            <person name="Andreopoulos B."/>
            <person name="Barry K.W."/>
            <person name="Bonito G."/>
            <person name="Buee M."/>
            <person name="Carver A."/>
            <person name="Chen C."/>
            <person name="Cichocki N."/>
            <person name="Clum A."/>
            <person name="Culley D."/>
            <person name="Crous P.W."/>
            <person name="Fauchery L."/>
            <person name="Girlanda M."/>
            <person name="Hayes R.D."/>
            <person name="Keri Z."/>
            <person name="LaButti K."/>
            <person name="Lipzen A."/>
            <person name="Lombard V."/>
            <person name="Magnuson J."/>
            <person name="Maillard F."/>
            <person name="Murat C."/>
            <person name="Nolan M."/>
            <person name="Ohm R.A."/>
            <person name="Pangilinan J."/>
            <person name="Pereira M.F."/>
            <person name="Perotto S."/>
            <person name="Peter M."/>
            <person name="Pfister S."/>
            <person name="Riley R."/>
            <person name="Sitrit Y."/>
            <person name="Stielow J.B."/>
            <person name="Szollosi G."/>
            <person name="Zifcakova L."/>
            <person name="Stursova M."/>
            <person name="Spatafora J.W."/>
            <person name="Tedersoo L."/>
            <person name="Vaario L.M."/>
            <person name="Yamada A."/>
            <person name="Yan M."/>
            <person name="Wang P."/>
            <person name="Xu J."/>
            <person name="Bruns T."/>
            <person name="Baldrian P."/>
            <person name="Vilgalys R."/>
            <person name="Dunand C."/>
            <person name="Henrissat B."/>
            <person name="Grigoriev I.V."/>
            <person name="Hibbett D."/>
            <person name="Nagy L.G."/>
            <person name="Martin F.M."/>
        </authorList>
    </citation>
    <scope>NUCLEOTIDE SEQUENCE</scope>
    <source>
        <strain evidence="1">P2</strain>
    </source>
</reference>
<evidence type="ECO:0000313" key="1">
    <source>
        <dbReference type="EMBL" id="KAF9649370.1"/>
    </source>
</evidence>
<comment type="caution">
    <text evidence="1">The sequence shown here is derived from an EMBL/GenBank/DDBJ whole genome shotgun (WGS) entry which is preliminary data.</text>
</comment>
<organism evidence="1 2">
    <name type="scientific">Thelephora ganbajun</name>
    <name type="common">Ganba fungus</name>
    <dbReference type="NCBI Taxonomy" id="370292"/>
    <lineage>
        <taxon>Eukaryota</taxon>
        <taxon>Fungi</taxon>
        <taxon>Dikarya</taxon>
        <taxon>Basidiomycota</taxon>
        <taxon>Agaricomycotina</taxon>
        <taxon>Agaricomycetes</taxon>
        <taxon>Thelephorales</taxon>
        <taxon>Thelephoraceae</taxon>
        <taxon>Thelephora</taxon>
    </lineage>
</organism>
<name>A0ACB6ZHT7_THEGA</name>
<keyword evidence="2" id="KW-1185">Reference proteome</keyword>
<proteinExistence type="predicted"/>
<dbReference type="EMBL" id="MU117999">
    <property type="protein sequence ID" value="KAF9649370.1"/>
    <property type="molecule type" value="Genomic_DNA"/>
</dbReference>
<accession>A0ACB6ZHT7</accession>
<sequence>MSDDPETYLAVLKAAYDYEPQPDADDELAVKEGQILFLVERVDDDWWKIKPKQGDDAPAGLVPAAYVEQHEHTSVVKALYDYDAANPGELTIKVDEILYVYDKDDAWLLVHSQKPGGRVGFVPETYVEEVGEGSASAAPVIPSIPNIVVPPSLPRPVSTYVDPADRVAATANKAKADDIQTWSVSEIDKKGKKKKGTLGIGSGAVFFTSESDKAPVQKWQTAHLASTQIDKDKSRHVLIEIGGPNPASLHFNAGSKDTADAIVKKLEISKQLSAPPEALEEPIAPPERPRSAAKTVHFDAAAPAIIPDPDDTDEEEPENGGSQDYDPNAAVVLYDFAADGDDELTVTEGEDLIVIERDSDDWWKVRNSKGREGVLRNPSAADGAARKEHEAELEAEQEAEAQAAAEEERRQKEEAEEAAKKERAKEAARRAEAVAAADKKRRDKERAEREKEKKMQEQDKELTAQGEDKKLQSSSGSKSNGDVDPPRPSTDRRPPPGNKTRIWHDRTGQFRVEAAFLGYQNRKLRLHKVNGVVIEVPAEKMSAEDMRYVEKITASQNKRSSESPPGPRSGSDDDEPLATRRNSLRLSAKTTQQPQKKPQVDWFEFFLSAGCDVDDCTRYASAFERDKIDEAILGDITEGTMRSLGLREGDIIRVKKHIETSKPKAIGSKDDSAQIQSDEELARRLQEEENSGSKRSPAPNLFAGPNGALKNNTQRRGRPVPSKSLPPTSVDADAISSASETIKRTGSPSLLSPSSSPSQGPTRAGSVPPISSGFDDDAWTNRPSSAKPLTPTPAPPVQPQPPRTASAPPQSHVEPPAAPTIVETKSAPAPQLQQTGGTGSGLTKTTEEDVFNQLARLASLRTQSPAVTSPSPQPQRPVVANNPSPSPVVISPPPGFGSGMGVGGSPMPIGQLQSSGLSLQPQLTAVPNINGPRGPFAPVPANQGLLQPLVPTRTGFTGFVPTGPSNNLGTNNLVGGMGGGLQPQQSILPPQTGFVSPPVIPSPTGFPTSNLVQAQGFLPQQTGFPNMGGFQTPSPAPPVPPMPPLLNFQSPGVMSNPTGFPGGGPGFGGVGGFGGVQSNPTGFPGMVGGMIPFNPQPPQNQNNTAPANVFAQMKAGTFAQGNDSTAQPANKYDALRANPLAAQPTGWFPGPSAYGSF</sequence>
<gene>
    <name evidence="1" type="ORF">BDM02DRAFT_3186395</name>
</gene>
<protein>
    <submittedName>
        <fullName evidence="1">Uncharacterized protein</fullName>
    </submittedName>
</protein>